<accession>A0A560HGU1</accession>
<protein>
    <submittedName>
        <fullName evidence="1">Nucleoside 2-deoxyribosyltransferase</fullName>
    </submittedName>
</protein>
<proteinExistence type="predicted"/>
<keyword evidence="1" id="KW-0808">Transferase</keyword>
<reference evidence="1 2" key="1">
    <citation type="submission" date="2019-06" db="EMBL/GenBank/DDBJ databases">
        <title>Genomic Encyclopedia of Type Strains, Phase IV (KMG-V): Genome sequencing to study the core and pangenomes of soil and plant-associated prokaryotes.</title>
        <authorList>
            <person name="Whitman W."/>
        </authorList>
    </citation>
    <scope>NUCLEOTIDE SEQUENCE [LARGE SCALE GENOMIC DNA]</scope>
    <source>
        <strain evidence="1 2">BR 11622</strain>
    </source>
</reference>
<dbReference type="InterPro" id="IPR007710">
    <property type="entry name" value="Nucleoside_deoxyribTrfase"/>
</dbReference>
<keyword evidence="2" id="KW-1185">Reference proteome</keyword>
<dbReference type="EMBL" id="VITR01000001">
    <property type="protein sequence ID" value="TWB45678.1"/>
    <property type="molecule type" value="Genomic_DNA"/>
</dbReference>
<dbReference type="Pfam" id="PF05014">
    <property type="entry name" value="Nuc_deoxyrib_tr"/>
    <property type="match status" value="1"/>
</dbReference>
<comment type="caution">
    <text evidence="1">The sequence shown here is derived from an EMBL/GenBank/DDBJ whole genome shotgun (WGS) entry which is preliminary data.</text>
</comment>
<dbReference type="GO" id="GO:0016740">
    <property type="term" value="F:transferase activity"/>
    <property type="evidence" value="ECO:0007669"/>
    <property type="project" value="UniProtKB-KW"/>
</dbReference>
<dbReference type="GO" id="GO:0009159">
    <property type="term" value="P:deoxyribonucleoside monophosphate catabolic process"/>
    <property type="evidence" value="ECO:0007669"/>
    <property type="project" value="TreeGrafter"/>
</dbReference>
<dbReference type="SUPFAM" id="SSF52309">
    <property type="entry name" value="N-(deoxy)ribosyltransferase-like"/>
    <property type="match status" value="1"/>
</dbReference>
<dbReference type="RefSeq" id="WP_145728799.1">
    <property type="nucleotide sequence ID" value="NZ_VITR01000001.1"/>
</dbReference>
<dbReference type="InterPro" id="IPR051239">
    <property type="entry name" value="2'-dNMP_N-hydrolase"/>
</dbReference>
<gene>
    <name evidence="1" type="ORF">FBZ90_10110</name>
</gene>
<evidence type="ECO:0000313" key="2">
    <source>
        <dbReference type="Proteomes" id="UP000315751"/>
    </source>
</evidence>
<dbReference type="AlphaFoldDB" id="A0A560HGU1"/>
<evidence type="ECO:0000313" key="1">
    <source>
        <dbReference type="EMBL" id="TWB45678.1"/>
    </source>
</evidence>
<sequence>MGDGDVRVDKKVWRAYLAGPEVFLPDPGAAAEVLRAVCARHGIVGVFPLDGAVAATPGEPPAAHAARIRAANLALIRETDLVLANASPFRGPSADDGTAYEMGYATALGRPVFAYTETADSLLERTRAHGPVTRSEDGAWRDPAGQMVEDFGLGANLMLVDPAITARGRVGTHGLYQGAEAAVAAAAAWIAGQPPSPEIR</sequence>
<name>A0A560HGU1_9PROT</name>
<organism evidence="1 2">
    <name type="scientific">Nitrospirillum amazonense</name>
    <dbReference type="NCBI Taxonomy" id="28077"/>
    <lineage>
        <taxon>Bacteria</taxon>
        <taxon>Pseudomonadati</taxon>
        <taxon>Pseudomonadota</taxon>
        <taxon>Alphaproteobacteria</taxon>
        <taxon>Rhodospirillales</taxon>
        <taxon>Azospirillaceae</taxon>
        <taxon>Nitrospirillum</taxon>
    </lineage>
</organism>
<dbReference type="GO" id="GO:0070694">
    <property type="term" value="F:5-hydroxymethyl-dUMP N-hydrolase activity"/>
    <property type="evidence" value="ECO:0007669"/>
    <property type="project" value="TreeGrafter"/>
</dbReference>
<dbReference type="Proteomes" id="UP000315751">
    <property type="component" value="Unassembled WGS sequence"/>
</dbReference>
<dbReference type="Gene3D" id="3.40.50.450">
    <property type="match status" value="1"/>
</dbReference>
<dbReference type="PANTHER" id="PTHR15364">
    <property type="entry name" value="2'-DEOXYNUCLEOSIDE 5'-PHOSPHATE N-HYDROLASE 1"/>
    <property type="match status" value="1"/>
</dbReference>
<dbReference type="OrthoDB" id="9795789at2"/>
<dbReference type="PANTHER" id="PTHR15364:SF0">
    <property type="entry name" value="2'-DEOXYNUCLEOSIDE 5'-PHOSPHATE N-HYDROLASE 1"/>
    <property type="match status" value="1"/>
</dbReference>